<dbReference type="GO" id="GO:0005829">
    <property type="term" value="C:cytosol"/>
    <property type="evidence" value="ECO:0007669"/>
    <property type="project" value="TreeGrafter"/>
</dbReference>
<dbReference type="Gene3D" id="3.90.1170.30">
    <property type="entry name" value="Pyrimidine nucleoside phosphorylase-like, C-terminal domain"/>
    <property type="match status" value="1"/>
</dbReference>
<reference evidence="6 7" key="1">
    <citation type="submission" date="2015-10" db="EMBL/GenBank/DDBJ databases">
        <title>Draft genome of Bosea thiooxidans.</title>
        <authorList>
            <person name="Wang X."/>
        </authorList>
    </citation>
    <scope>NUCLEOTIDE SEQUENCE [LARGE SCALE GENOMIC DNA]</scope>
    <source>
        <strain evidence="6 7">CGMCC 9174</strain>
    </source>
</reference>
<evidence type="ECO:0000256" key="3">
    <source>
        <dbReference type="ARBA" id="ARBA00048550"/>
    </source>
</evidence>
<accession>A0A0Q3KEA0</accession>
<keyword evidence="1 4" id="KW-0328">Glycosyltransferase</keyword>
<dbReference type="InterPro" id="IPR013466">
    <property type="entry name" value="Thymidine/AMP_Pase"/>
</dbReference>
<protein>
    <recommendedName>
        <fullName evidence="4">Putative thymidine phosphorylase</fullName>
        <ecNumber evidence="4">2.4.2.4</ecNumber>
    </recommendedName>
    <alternativeName>
        <fullName evidence="4">TdRPase</fullName>
    </alternativeName>
</protein>
<evidence type="ECO:0000256" key="2">
    <source>
        <dbReference type="ARBA" id="ARBA00022679"/>
    </source>
</evidence>
<dbReference type="SUPFAM" id="SSF54680">
    <property type="entry name" value="Pyrimidine nucleoside phosphorylase C-terminal domain"/>
    <property type="match status" value="1"/>
</dbReference>
<dbReference type="GO" id="GO:0006206">
    <property type="term" value="P:pyrimidine nucleobase metabolic process"/>
    <property type="evidence" value="ECO:0007669"/>
    <property type="project" value="InterPro"/>
</dbReference>
<dbReference type="EMBL" id="LMAR01000081">
    <property type="protein sequence ID" value="KQK28123.1"/>
    <property type="molecule type" value="Genomic_DNA"/>
</dbReference>
<proteinExistence type="inferred from homology"/>
<comment type="similarity">
    <text evidence="4">Belongs to the thymidine/pyrimidine-nucleoside phosphorylase family. Type 2 subfamily.</text>
</comment>
<dbReference type="Gene3D" id="3.40.1030.10">
    <property type="entry name" value="Nucleoside phosphorylase/phosphoribosyltransferase catalytic domain"/>
    <property type="match status" value="1"/>
</dbReference>
<dbReference type="InterPro" id="IPR000312">
    <property type="entry name" value="Glycosyl_Trfase_fam3"/>
</dbReference>
<dbReference type="NCBIfam" id="TIGR02645">
    <property type="entry name" value="ARCH_P_rylase"/>
    <property type="match status" value="1"/>
</dbReference>
<keyword evidence="7" id="KW-1185">Reference proteome</keyword>
<comment type="caution">
    <text evidence="6">The sequence shown here is derived from an EMBL/GenBank/DDBJ whole genome shotgun (WGS) entry which is preliminary data.</text>
</comment>
<dbReference type="InterPro" id="IPR035902">
    <property type="entry name" value="Nuc_phospho_transferase"/>
</dbReference>
<comment type="catalytic activity">
    <reaction evidence="3 4">
        <text>thymidine + phosphate = 2-deoxy-alpha-D-ribose 1-phosphate + thymine</text>
        <dbReference type="Rhea" id="RHEA:16037"/>
        <dbReference type="ChEBI" id="CHEBI:17748"/>
        <dbReference type="ChEBI" id="CHEBI:17821"/>
        <dbReference type="ChEBI" id="CHEBI:43474"/>
        <dbReference type="ChEBI" id="CHEBI:57259"/>
        <dbReference type="EC" id="2.4.2.4"/>
    </reaction>
</comment>
<dbReference type="InterPro" id="IPR000053">
    <property type="entry name" value="Thymidine/pyrmidine_PPase"/>
</dbReference>
<dbReference type="RefSeq" id="WP_055730555.1">
    <property type="nucleotide sequence ID" value="NZ_LMAR01000081.1"/>
</dbReference>
<dbReference type="PANTHER" id="PTHR10515">
    <property type="entry name" value="THYMIDINE PHOSPHORYLASE"/>
    <property type="match status" value="1"/>
</dbReference>
<sequence length="510" mass="53558">MTTPHPATAAPEQPILRARRLGLHTQHQPVVIMRTDCHVCRSEGLSARSQVLVSAGGREVQATLFQVEGEDLIALDEVALSETAWTLLGVEVGDAISVTHAPTLESLASVRRRIYGNRLDAPAFASIVKDVVAGRYTDVHLSAFLTASAALPLDEEETVDLTRAMVEVGDRLSWDAPVVVDKHCIGGLPGNRTTPIVVAIVAAHGLIMPKTSSRAITSPAGTADTMETLAPVDLDIATLRRVVDAEGGCIAWGGAVHLSPADDIFVRVERELDVDTEGQLIASVLSKKISAGSTYVVLDIPVGATAKVRSEEVAAHLAGRLRTVAARFGLTATCLQTDGSQPVGRGIGPALEAIDVLAVLRNAPEAPDDLRRRSATLAGAALEIGGKAGKGEGAALALETLADGRAWKKFEAICEAQGGMRVPPIAPNVHPLLAPRTGRVVHINNRKLSRLAKLAGAPEAKAAGVRMDVRLGDEIDKGEPMLHVHAGTGAELAYALEYAARSGDIVKVEP</sequence>
<name>A0A0Q3KEA0_9HYPH</name>
<dbReference type="Gene3D" id="1.20.970.50">
    <property type="match status" value="1"/>
</dbReference>
<dbReference type="Proteomes" id="UP000051562">
    <property type="component" value="Unassembled WGS sequence"/>
</dbReference>
<organism evidence="6 7">
    <name type="scientific">Bosea thiooxidans</name>
    <dbReference type="NCBI Taxonomy" id="53254"/>
    <lineage>
        <taxon>Bacteria</taxon>
        <taxon>Pseudomonadati</taxon>
        <taxon>Pseudomonadota</taxon>
        <taxon>Alphaproteobacteria</taxon>
        <taxon>Hyphomicrobiales</taxon>
        <taxon>Boseaceae</taxon>
        <taxon>Bosea</taxon>
    </lineage>
</organism>
<dbReference type="EC" id="2.4.2.4" evidence="4"/>
<keyword evidence="2 4" id="KW-0808">Transferase</keyword>
<dbReference type="InterPro" id="IPR017459">
    <property type="entry name" value="Glycosyl_Trfase_fam3_N_dom"/>
</dbReference>
<dbReference type="Pfam" id="PF00591">
    <property type="entry name" value="Glycos_transf_3"/>
    <property type="match status" value="1"/>
</dbReference>
<evidence type="ECO:0000259" key="5">
    <source>
        <dbReference type="SMART" id="SM00941"/>
    </source>
</evidence>
<dbReference type="GO" id="GO:0009032">
    <property type="term" value="F:thymidine phosphorylase activity"/>
    <property type="evidence" value="ECO:0007669"/>
    <property type="project" value="UniProtKB-UniRule"/>
</dbReference>
<dbReference type="AlphaFoldDB" id="A0A0Q3KEA0"/>
<dbReference type="PANTHER" id="PTHR10515:SF0">
    <property type="entry name" value="THYMIDINE PHOSPHORYLASE"/>
    <property type="match status" value="1"/>
</dbReference>
<evidence type="ECO:0000313" key="7">
    <source>
        <dbReference type="Proteomes" id="UP000051562"/>
    </source>
</evidence>
<dbReference type="InterPro" id="IPR013102">
    <property type="entry name" value="PYNP_C"/>
</dbReference>
<dbReference type="InterPro" id="IPR017872">
    <property type="entry name" value="Pyrmidine_PPase_CS"/>
</dbReference>
<dbReference type="Pfam" id="PF02885">
    <property type="entry name" value="Glycos_trans_3N"/>
    <property type="match status" value="1"/>
</dbReference>
<feature type="domain" description="Pyrimidine nucleoside phosphorylase C-terminal" evidence="5">
    <location>
        <begin position="439"/>
        <end position="506"/>
    </location>
</feature>
<gene>
    <name evidence="6" type="ORF">ARD30_23215</name>
</gene>
<dbReference type="GO" id="GO:0004645">
    <property type="term" value="F:1,4-alpha-oligoglucan phosphorylase activity"/>
    <property type="evidence" value="ECO:0007669"/>
    <property type="project" value="InterPro"/>
</dbReference>
<evidence type="ECO:0000256" key="1">
    <source>
        <dbReference type="ARBA" id="ARBA00022676"/>
    </source>
</evidence>
<dbReference type="PROSITE" id="PS00647">
    <property type="entry name" value="THYMID_PHOSPHORYLASE"/>
    <property type="match status" value="1"/>
</dbReference>
<dbReference type="InterPro" id="IPR028579">
    <property type="entry name" value="Thym_Pase_Put"/>
</dbReference>
<dbReference type="SUPFAM" id="SSF47648">
    <property type="entry name" value="Nucleoside phosphorylase/phosphoribosyltransferase N-terminal domain"/>
    <property type="match status" value="1"/>
</dbReference>
<dbReference type="SUPFAM" id="SSF52418">
    <property type="entry name" value="Nucleoside phosphorylase/phosphoribosyltransferase catalytic domain"/>
    <property type="match status" value="1"/>
</dbReference>
<dbReference type="InterPro" id="IPR036320">
    <property type="entry name" value="Glycosyl_Trfase_fam3_N_dom_sf"/>
</dbReference>
<dbReference type="HAMAP" id="MF_00703">
    <property type="entry name" value="Thymid_phosp_2"/>
    <property type="match status" value="1"/>
</dbReference>
<evidence type="ECO:0000313" key="6">
    <source>
        <dbReference type="EMBL" id="KQK28123.1"/>
    </source>
</evidence>
<dbReference type="GO" id="GO:0006213">
    <property type="term" value="P:pyrimidine nucleoside metabolic process"/>
    <property type="evidence" value="ECO:0007669"/>
    <property type="project" value="InterPro"/>
</dbReference>
<evidence type="ECO:0000256" key="4">
    <source>
        <dbReference type="HAMAP-Rule" id="MF_00703"/>
    </source>
</evidence>
<dbReference type="NCBIfam" id="NF003338">
    <property type="entry name" value="PRK04350.1"/>
    <property type="match status" value="1"/>
</dbReference>
<dbReference type="SMART" id="SM00941">
    <property type="entry name" value="PYNP_C"/>
    <property type="match status" value="1"/>
</dbReference>
<dbReference type="InterPro" id="IPR036566">
    <property type="entry name" value="PYNP-like_C_sf"/>
</dbReference>